<evidence type="ECO:0000313" key="3">
    <source>
        <dbReference type="Proteomes" id="UP000321954"/>
    </source>
</evidence>
<evidence type="ECO:0000313" key="2">
    <source>
        <dbReference type="EMBL" id="QED38623.1"/>
    </source>
</evidence>
<reference evidence="2 3" key="1">
    <citation type="submission" date="2019-08" db="EMBL/GenBank/DDBJ databases">
        <title>Antarcticibacterium arcticum sp. nov., a bacterium isolated from marine sediment of the Canadian Beaufort Sea.</title>
        <authorList>
            <person name="Lee Y.M."/>
            <person name="Baek K."/>
            <person name="Lee D.-H."/>
            <person name="Shin S.C."/>
            <person name="Jin Y.K."/>
            <person name="Park Y."/>
        </authorList>
    </citation>
    <scope>NUCLEOTIDE SEQUENCE [LARGE SCALE GENOMIC DNA]</scope>
    <source>
        <strain evidence="2 3">PAMC 28998</strain>
    </source>
</reference>
<accession>A0A5B8YPR1</accession>
<evidence type="ECO:0000256" key="1">
    <source>
        <dbReference type="SAM" id="Phobius"/>
    </source>
</evidence>
<organism evidence="2 3">
    <name type="scientific">Antarcticibacterium arcticum</name>
    <dbReference type="NCBI Taxonomy" id="2585771"/>
    <lineage>
        <taxon>Bacteria</taxon>
        <taxon>Pseudomonadati</taxon>
        <taxon>Bacteroidota</taxon>
        <taxon>Flavobacteriia</taxon>
        <taxon>Flavobacteriales</taxon>
        <taxon>Flavobacteriaceae</taxon>
        <taxon>Antarcticibacterium</taxon>
    </lineage>
</organism>
<name>A0A5B8YPR1_9FLAO</name>
<keyword evidence="1" id="KW-0812">Transmembrane</keyword>
<dbReference type="KEGG" id="anp:FK178_13270"/>
<protein>
    <submittedName>
        <fullName evidence="2">Uncharacterized protein</fullName>
    </submittedName>
</protein>
<dbReference type="Proteomes" id="UP000321954">
    <property type="component" value="Chromosome"/>
</dbReference>
<feature type="transmembrane region" description="Helical" evidence="1">
    <location>
        <begin position="33"/>
        <end position="55"/>
    </location>
</feature>
<dbReference type="AlphaFoldDB" id="A0A5B8YPR1"/>
<gene>
    <name evidence="2" type="ORF">FK178_13270</name>
</gene>
<sequence>MKIFIYILMLLAVIVLGYNFTLLNFDNLLEKNSGIALIGILCAACVIVLLAILLTSKAIEKKADQ</sequence>
<dbReference type="RefSeq" id="WP_146836138.1">
    <property type="nucleotide sequence ID" value="NZ_CP042476.1"/>
</dbReference>
<keyword evidence="3" id="KW-1185">Reference proteome</keyword>
<dbReference type="OrthoDB" id="1453319at2"/>
<proteinExistence type="predicted"/>
<keyword evidence="1" id="KW-1133">Transmembrane helix</keyword>
<keyword evidence="1" id="KW-0472">Membrane</keyword>
<dbReference type="EMBL" id="CP042476">
    <property type="protein sequence ID" value="QED38623.1"/>
    <property type="molecule type" value="Genomic_DNA"/>
</dbReference>